<protein>
    <submittedName>
        <fullName evidence="2">Multidrug-resistance type transporter aminotriazole resistance</fullName>
    </submittedName>
</protein>
<comment type="caution">
    <text evidence="2">The sequence shown here is derived from an EMBL/GenBank/DDBJ whole genome shotgun (WGS) entry which is preliminary data.</text>
</comment>
<sequence length="134" mass="14478">MPQLLSRVTAHTSTVVRSELCSLLADCVVAYPGQAIWCILPLASALDATRATTGQEIIEEARRRGDAALGALLDSGLELCAQLVRVCMQTPPRGLRQMTASMHLRGLRRLLRERLQSFAIPVPVSRVSSSAPAD</sequence>
<dbReference type="AlphaFoldDB" id="A0A7J7IJX3"/>
<evidence type="ECO:0000313" key="2">
    <source>
        <dbReference type="EMBL" id="KAF6002817.1"/>
    </source>
</evidence>
<feature type="domain" description="Serine/threonine-protein kinase ATR-like HEAT repeats" evidence="1">
    <location>
        <begin position="2"/>
        <end position="66"/>
    </location>
</feature>
<accession>A0A7J7IJX3</accession>
<keyword evidence="3" id="KW-1185">Reference proteome</keyword>
<dbReference type="Pfam" id="PF23593">
    <property type="entry name" value="HEAT_ATR"/>
    <property type="match status" value="1"/>
</dbReference>
<evidence type="ECO:0000259" key="1">
    <source>
        <dbReference type="Pfam" id="PF23593"/>
    </source>
</evidence>
<reference evidence="2 3" key="1">
    <citation type="journal article" date="2020" name="J. Phycol.">
        <title>Comparative genome analysis reveals Cyanidiococcus gen. nov., a new extremophilic red algal genus sister to Cyanidioschyzon (Cyanidioschyzonaceae, Rhodophyta).</title>
        <authorList>
            <person name="Liu S.-L."/>
            <person name="Chiang Y.-R."/>
            <person name="Yoon H.S."/>
            <person name="Fu H.-Y."/>
        </authorList>
    </citation>
    <scope>NUCLEOTIDE SEQUENCE [LARGE SCALE GENOMIC DNA]</scope>
    <source>
        <strain evidence="2 3">THAL066</strain>
    </source>
</reference>
<evidence type="ECO:0000313" key="3">
    <source>
        <dbReference type="Proteomes" id="UP000530660"/>
    </source>
</evidence>
<proteinExistence type="predicted"/>
<dbReference type="EMBL" id="VWRR01000009">
    <property type="protein sequence ID" value="KAF6002817.1"/>
    <property type="molecule type" value="Genomic_DNA"/>
</dbReference>
<gene>
    <name evidence="2" type="primary">ATR1_3</name>
    <name evidence="2" type="ORF">F1559_004000</name>
</gene>
<name>A0A7J7IJX3_9RHOD</name>
<organism evidence="2 3">
    <name type="scientific">Cyanidiococcus yangmingshanensis</name>
    <dbReference type="NCBI Taxonomy" id="2690220"/>
    <lineage>
        <taxon>Eukaryota</taxon>
        <taxon>Rhodophyta</taxon>
        <taxon>Bangiophyceae</taxon>
        <taxon>Cyanidiales</taxon>
        <taxon>Cyanidiaceae</taxon>
        <taxon>Cyanidiococcus</taxon>
    </lineage>
</organism>
<dbReference type="InterPro" id="IPR057564">
    <property type="entry name" value="HEAT_ATR"/>
</dbReference>
<dbReference type="Proteomes" id="UP000530660">
    <property type="component" value="Unassembled WGS sequence"/>
</dbReference>